<gene>
    <name evidence="2" type="ORF">Zm00014a_043986</name>
</gene>
<evidence type="ECO:0008006" key="4">
    <source>
        <dbReference type="Google" id="ProtNLM"/>
    </source>
</evidence>
<dbReference type="PANTHER" id="PTHR33144:SF16">
    <property type="entry name" value="OS02G0129000 PROTEIN"/>
    <property type="match status" value="1"/>
</dbReference>
<name>A0A3L6F5P2_MAIZE</name>
<dbReference type="AlphaFoldDB" id="A0A3L6F5P2"/>
<evidence type="ECO:0000256" key="1">
    <source>
        <dbReference type="SAM" id="MobiDB-lite"/>
    </source>
</evidence>
<feature type="compositionally biased region" description="Basic and acidic residues" evidence="1">
    <location>
        <begin position="66"/>
        <end position="75"/>
    </location>
</feature>
<evidence type="ECO:0000313" key="3">
    <source>
        <dbReference type="Proteomes" id="UP000251960"/>
    </source>
</evidence>
<feature type="region of interest" description="Disordered" evidence="1">
    <location>
        <begin position="236"/>
        <end position="259"/>
    </location>
</feature>
<feature type="region of interest" description="Disordered" evidence="1">
    <location>
        <begin position="32"/>
        <end position="107"/>
    </location>
</feature>
<proteinExistence type="predicted"/>
<dbReference type="Pfam" id="PF03004">
    <property type="entry name" value="Transposase_24"/>
    <property type="match status" value="1"/>
</dbReference>
<protein>
    <recommendedName>
        <fullName evidence="4">Transposase Tnp1/En/Spm-like domain-containing protein</fullName>
    </recommendedName>
</protein>
<sequence length="400" mass="45328">MISFYFGMPADMARGMRKCIIQSQEEYLVEEPIGETSHQPRDAAYDHHPSTRERQKESDNGNEFNDLDHHKKDTTSFETTSGVYPSPDDADIKDSVEGQTNEAISRGPNKLKHVWNLQKGKQIVVNCNELGQPIGEEAGVLGKFLGMVARNGCLCSLSFKDWRLLIGKKDRNNDKKNKQDVQKQVKMRFLYPARMEKWILRTIGVLDDQWVALVNNWFTTKSQNISEANRINYAKRKATHTSGTKSFARNREDMGEQDPEKKYPHRAVLYINTHKSNITKNTNPHVVALKELLVQQPSLADTSHGKVAWKGDALSQILGEEKPGHIHGLGLVPNPDQVFVGSTSRHLKHLNLTSLDATSSEDVVSLRLQVEKLIDRVQKQDDTILNLQNTLELQKITMNV</sequence>
<accession>A0A3L6F5P2</accession>
<reference evidence="2 3" key="1">
    <citation type="journal article" date="2018" name="Nat. Genet.">
        <title>Extensive intraspecific gene order and gene structural variations between Mo17 and other maize genomes.</title>
        <authorList>
            <person name="Sun S."/>
            <person name="Zhou Y."/>
            <person name="Chen J."/>
            <person name="Shi J."/>
            <person name="Zhao H."/>
            <person name="Zhao H."/>
            <person name="Song W."/>
            <person name="Zhang M."/>
            <person name="Cui Y."/>
            <person name="Dong X."/>
            <person name="Liu H."/>
            <person name="Ma X."/>
            <person name="Jiao Y."/>
            <person name="Wang B."/>
            <person name="Wei X."/>
            <person name="Stein J.C."/>
            <person name="Glaubitz J.C."/>
            <person name="Lu F."/>
            <person name="Yu G."/>
            <person name="Liang C."/>
            <person name="Fengler K."/>
            <person name="Li B."/>
            <person name="Rafalski A."/>
            <person name="Schnable P.S."/>
            <person name="Ware D.H."/>
            <person name="Buckler E.S."/>
            <person name="Lai J."/>
        </authorList>
    </citation>
    <scope>NUCLEOTIDE SEQUENCE [LARGE SCALE GENOMIC DNA]</scope>
    <source>
        <strain evidence="3">cv. Missouri 17</strain>
        <tissue evidence="2">Seedling</tissue>
    </source>
</reference>
<dbReference type="Proteomes" id="UP000251960">
    <property type="component" value="Chromosome 4"/>
</dbReference>
<dbReference type="ExpressionAtlas" id="A0A3L6F5P2">
    <property type="expression patterns" value="baseline"/>
</dbReference>
<comment type="caution">
    <text evidence="2">The sequence shown here is derived from an EMBL/GenBank/DDBJ whole genome shotgun (WGS) entry which is preliminary data.</text>
</comment>
<feature type="compositionally biased region" description="Basic and acidic residues" evidence="1">
    <location>
        <begin position="38"/>
        <end position="59"/>
    </location>
</feature>
<organism evidence="2 3">
    <name type="scientific">Zea mays</name>
    <name type="common">Maize</name>
    <dbReference type="NCBI Taxonomy" id="4577"/>
    <lineage>
        <taxon>Eukaryota</taxon>
        <taxon>Viridiplantae</taxon>
        <taxon>Streptophyta</taxon>
        <taxon>Embryophyta</taxon>
        <taxon>Tracheophyta</taxon>
        <taxon>Spermatophyta</taxon>
        <taxon>Magnoliopsida</taxon>
        <taxon>Liliopsida</taxon>
        <taxon>Poales</taxon>
        <taxon>Poaceae</taxon>
        <taxon>PACMAD clade</taxon>
        <taxon>Panicoideae</taxon>
        <taxon>Andropogonodae</taxon>
        <taxon>Andropogoneae</taxon>
        <taxon>Tripsacinae</taxon>
        <taxon>Zea</taxon>
    </lineage>
</organism>
<evidence type="ECO:0000313" key="2">
    <source>
        <dbReference type="EMBL" id="PWZ26977.1"/>
    </source>
</evidence>
<feature type="compositionally biased region" description="Basic and acidic residues" evidence="1">
    <location>
        <begin position="249"/>
        <end position="259"/>
    </location>
</feature>
<dbReference type="EMBL" id="NCVQ01000005">
    <property type="protein sequence ID" value="PWZ26977.1"/>
    <property type="molecule type" value="Genomic_DNA"/>
</dbReference>
<dbReference type="PANTHER" id="PTHR33144">
    <property type="entry name" value="OS10G0409366 PROTEIN-RELATED"/>
    <property type="match status" value="1"/>
</dbReference>
<dbReference type="InterPro" id="IPR004252">
    <property type="entry name" value="Probable_transposase_24"/>
</dbReference>